<dbReference type="InterPro" id="IPR003594">
    <property type="entry name" value="HATPase_dom"/>
</dbReference>
<comment type="function">
    <text evidence="13">Member of the two-component regulatory system NreB/NreC involved in the control of dissimilatory nitrate/nitrite reduction in response to oxygen. NreB functions as a direct oxygen sensor histidine kinase which is autophosphorylated, in the absence of oxygen, probably at the conserved histidine residue, and transfers its phosphate group probably to a conserved aspartate residue of NreC. NreB/NreC activates the expression of the nitrate (narGHJI) and nitrite (nir) reductase operons, as well as the putative nitrate transporter gene narT.</text>
</comment>
<evidence type="ECO:0000256" key="4">
    <source>
        <dbReference type="ARBA" id="ARBA00012438"/>
    </source>
</evidence>
<evidence type="ECO:0000256" key="7">
    <source>
        <dbReference type="ARBA" id="ARBA00022490"/>
    </source>
</evidence>
<evidence type="ECO:0000313" key="17">
    <source>
        <dbReference type="EMBL" id="QIS14172.1"/>
    </source>
</evidence>
<keyword evidence="12" id="KW-0411">Iron-sulfur</keyword>
<evidence type="ECO:0000256" key="9">
    <source>
        <dbReference type="ARBA" id="ARBA00022777"/>
    </source>
</evidence>
<organism evidence="17 18">
    <name type="scientific">Nocardia arthritidis</name>
    <dbReference type="NCBI Taxonomy" id="228602"/>
    <lineage>
        <taxon>Bacteria</taxon>
        <taxon>Bacillati</taxon>
        <taxon>Actinomycetota</taxon>
        <taxon>Actinomycetes</taxon>
        <taxon>Mycobacteriales</taxon>
        <taxon>Nocardiaceae</taxon>
        <taxon>Nocardia</taxon>
    </lineage>
</organism>
<dbReference type="InterPro" id="IPR036890">
    <property type="entry name" value="HATPase_C_sf"/>
</dbReference>
<evidence type="ECO:0000256" key="15">
    <source>
        <dbReference type="SAM" id="Phobius"/>
    </source>
</evidence>
<dbReference type="Proteomes" id="UP000503540">
    <property type="component" value="Chromosome"/>
</dbReference>
<dbReference type="Gene3D" id="3.30.565.10">
    <property type="entry name" value="Histidine kinase-like ATPase, C-terminal domain"/>
    <property type="match status" value="1"/>
</dbReference>
<dbReference type="GO" id="GO:0051539">
    <property type="term" value="F:4 iron, 4 sulfur cluster binding"/>
    <property type="evidence" value="ECO:0007669"/>
    <property type="project" value="UniProtKB-KW"/>
</dbReference>
<dbReference type="InterPro" id="IPR011712">
    <property type="entry name" value="Sig_transdc_His_kin_sub3_dim/P"/>
</dbReference>
<comment type="catalytic activity">
    <reaction evidence="1">
        <text>ATP + protein L-histidine = ADP + protein N-phospho-L-histidine.</text>
        <dbReference type="EC" id="2.7.13.3"/>
    </reaction>
</comment>
<keyword evidence="18" id="KW-1185">Reference proteome</keyword>
<evidence type="ECO:0000256" key="5">
    <source>
        <dbReference type="ARBA" id="ARBA00017322"/>
    </source>
</evidence>
<dbReference type="GO" id="GO:0016020">
    <property type="term" value="C:membrane"/>
    <property type="evidence" value="ECO:0007669"/>
    <property type="project" value="InterPro"/>
</dbReference>
<feature type="transmembrane region" description="Helical" evidence="15">
    <location>
        <begin position="73"/>
        <end position="100"/>
    </location>
</feature>
<keyword evidence="7" id="KW-0963">Cytoplasm</keyword>
<dbReference type="KEGG" id="nah:F5544_31665"/>
<keyword evidence="11" id="KW-0902">Two-component regulatory system</keyword>
<dbReference type="PANTHER" id="PTHR24421:SF62">
    <property type="entry name" value="SENSORY TRANSDUCTION HISTIDINE KINASE"/>
    <property type="match status" value="1"/>
</dbReference>
<dbReference type="PANTHER" id="PTHR24421">
    <property type="entry name" value="NITRATE/NITRITE SENSOR PROTEIN NARX-RELATED"/>
    <property type="match status" value="1"/>
</dbReference>
<feature type="domain" description="Histidine kinase/HSP90-like ATPase" evidence="16">
    <location>
        <begin position="295"/>
        <end position="386"/>
    </location>
</feature>
<evidence type="ECO:0000259" key="16">
    <source>
        <dbReference type="SMART" id="SM00387"/>
    </source>
</evidence>
<dbReference type="AlphaFoldDB" id="A0A6G9YLV0"/>
<evidence type="ECO:0000256" key="11">
    <source>
        <dbReference type="ARBA" id="ARBA00023012"/>
    </source>
</evidence>
<dbReference type="InterPro" id="IPR017205">
    <property type="entry name" value="Sig_transdc_His_kinase_ChrS"/>
</dbReference>
<dbReference type="EMBL" id="CP046172">
    <property type="protein sequence ID" value="QIS14172.1"/>
    <property type="molecule type" value="Genomic_DNA"/>
</dbReference>
<keyword evidence="10" id="KW-0408">Iron</keyword>
<dbReference type="Gene3D" id="1.20.5.1930">
    <property type="match status" value="1"/>
</dbReference>
<feature type="transmembrane region" description="Helical" evidence="15">
    <location>
        <begin position="45"/>
        <end position="61"/>
    </location>
</feature>
<dbReference type="GO" id="GO:0046983">
    <property type="term" value="F:protein dimerization activity"/>
    <property type="evidence" value="ECO:0007669"/>
    <property type="project" value="InterPro"/>
</dbReference>
<dbReference type="Pfam" id="PF07730">
    <property type="entry name" value="HisKA_3"/>
    <property type="match status" value="1"/>
</dbReference>
<accession>A0A6G9YLV0</accession>
<evidence type="ECO:0000256" key="3">
    <source>
        <dbReference type="ARBA" id="ARBA00004496"/>
    </source>
</evidence>
<dbReference type="GO" id="GO:0000155">
    <property type="term" value="F:phosphorelay sensor kinase activity"/>
    <property type="evidence" value="ECO:0007669"/>
    <property type="project" value="InterPro"/>
</dbReference>
<dbReference type="EC" id="2.7.13.3" evidence="4"/>
<keyword evidence="15" id="KW-1133">Transmembrane helix</keyword>
<keyword evidence="8" id="KW-0808">Transferase</keyword>
<evidence type="ECO:0000256" key="10">
    <source>
        <dbReference type="ARBA" id="ARBA00023004"/>
    </source>
</evidence>
<dbReference type="SUPFAM" id="SSF55874">
    <property type="entry name" value="ATPase domain of HSP90 chaperone/DNA topoisomerase II/histidine kinase"/>
    <property type="match status" value="1"/>
</dbReference>
<proteinExistence type="predicted"/>
<evidence type="ECO:0000256" key="1">
    <source>
        <dbReference type="ARBA" id="ARBA00000085"/>
    </source>
</evidence>
<reference evidence="17 18" key="1">
    <citation type="journal article" date="2019" name="ACS Chem. Biol.">
        <title>Identification and Mobilization of a Cryptic Antibiotic Biosynthesis Gene Locus from a Human-Pathogenic Nocardia Isolate.</title>
        <authorList>
            <person name="Herisse M."/>
            <person name="Ishida K."/>
            <person name="Porter J.L."/>
            <person name="Howden B."/>
            <person name="Hertweck C."/>
            <person name="Stinear T.P."/>
            <person name="Pidot S.J."/>
        </authorList>
    </citation>
    <scope>NUCLEOTIDE SEQUENCE [LARGE SCALE GENOMIC DNA]</scope>
    <source>
        <strain evidence="17 18">AUSMDU00012717</strain>
    </source>
</reference>
<dbReference type="SMART" id="SM00387">
    <property type="entry name" value="HATPase_c"/>
    <property type="match status" value="1"/>
</dbReference>
<evidence type="ECO:0000256" key="8">
    <source>
        <dbReference type="ARBA" id="ARBA00022679"/>
    </source>
</evidence>
<gene>
    <name evidence="17" type="ORF">F5544_31665</name>
</gene>
<evidence type="ECO:0000256" key="2">
    <source>
        <dbReference type="ARBA" id="ARBA00001966"/>
    </source>
</evidence>
<keyword evidence="15" id="KW-0812">Transmembrane</keyword>
<sequence>MKQRPQPDDRFRLQVLHRWYTALWVLFGLIPPVLAVLHRGPATKYVTMALVIVLVVGWAMATSRDPVLRPAVFLGLLVLVLGAMSYLLKGGAALFIVSLPQFWIYASNTRRAVTFTSAAAAASLTGALIRQEFFTGNVAFIVLGYAGGTLIGLWLHRVLRHGDEQARRLGAELAHTQAQLAEANQRQGAADERERIAREIHDTLAQGFASIIVLAQAARSGLGADQDTAAKHLLSIERTARENLTEARILVSADPHSGVASIALADILRRTLDRFSEDTGLDVTAELPDLNCDQPIRIALLRCTQESLANIRKHATAKTVGVVLARHPNGIELEITDDGRGFAPADARGFGLDGMRKRIAELGGELTVTSSLGDGTRVLATVPSNCPV</sequence>
<evidence type="ECO:0000256" key="6">
    <source>
        <dbReference type="ARBA" id="ARBA00022485"/>
    </source>
</evidence>
<keyword evidence="15" id="KW-0472">Membrane</keyword>
<evidence type="ECO:0000256" key="14">
    <source>
        <dbReference type="ARBA" id="ARBA00030800"/>
    </source>
</evidence>
<name>A0A6G9YLV0_9NOCA</name>
<keyword evidence="6" id="KW-0004">4Fe-4S</keyword>
<dbReference type="RefSeq" id="WP_167476618.1">
    <property type="nucleotide sequence ID" value="NZ_CP046172.1"/>
</dbReference>
<feature type="transmembrane region" description="Helical" evidence="15">
    <location>
        <begin position="112"/>
        <end position="129"/>
    </location>
</feature>
<dbReference type="InterPro" id="IPR050482">
    <property type="entry name" value="Sensor_HK_TwoCompSys"/>
</dbReference>
<protein>
    <recommendedName>
        <fullName evidence="5">Oxygen sensor histidine kinase NreB</fullName>
        <ecNumber evidence="4">2.7.13.3</ecNumber>
    </recommendedName>
    <alternativeName>
        <fullName evidence="14">Nitrogen regulation protein B</fullName>
    </alternativeName>
</protein>
<dbReference type="Pfam" id="PF02518">
    <property type="entry name" value="HATPase_c"/>
    <property type="match status" value="1"/>
</dbReference>
<feature type="transmembrane region" description="Helical" evidence="15">
    <location>
        <begin position="20"/>
        <end position="38"/>
    </location>
</feature>
<dbReference type="CDD" id="cd16917">
    <property type="entry name" value="HATPase_UhpB-NarQ-NarX-like"/>
    <property type="match status" value="1"/>
</dbReference>
<evidence type="ECO:0000256" key="13">
    <source>
        <dbReference type="ARBA" id="ARBA00024827"/>
    </source>
</evidence>
<keyword evidence="6" id="KW-0479">Metal-binding</keyword>
<comment type="cofactor">
    <cofactor evidence="2">
        <name>[4Fe-4S] cluster</name>
        <dbReference type="ChEBI" id="CHEBI:49883"/>
    </cofactor>
</comment>
<dbReference type="GO" id="GO:0005737">
    <property type="term" value="C:cytoplasm"/>
    <property type="evidence" value="ECO:0007669"/>
    <property type="project" value="UniProtKB-SubCell"/>
</dbReference>
<feature type="transmembrane region" description="Helical" evidence="15">
    <location>
        <begin position="135"/>
        <end position="155"/>
    </location>
</feature>
<evidence type="ECO:0000313" key="18">
    <source>
        <dbReference type="Proteomes" id="UP000503540"/>
    </source>
</evidence>
<keyword evidence="9 17" id="KW-0418">Kinase</keyword>
<dbReference type="PIRSF" id="PIRSF037434">
    <property type="entry name" value="STHK_ChrS"/>
    <property type="match status" value="1"/>
</dbReference>
<comment type="subcellular location">
    <subcellularLocation>
        <location evidence="3">Cytoplasm</location>
    </subcellularLocation>
</comment>
<dbReference type="InterPro" id="IPR004358">
    <property type="entry name" value="Sig_transdc_His_kin-like_C"/>
</dbReference>
<dbReference type="PRINTS" id="PR00344">
    <property type="entry name" value="BCTRLSENSOR"/>
</dbReference>
<evidence type="ECO:0000256" key="12">
    <source>
        <dbReference type="ARBA" id="ARBA00023014"/>
    </source>
</evidence>